<protein>
    <submittedName>
        <fullName evidence="5">Helix-turn-helix domain-containing protein</fullName>
    </submittedName>
</protein>
<keyword evidence="1" id="KW-0805">Transcription regulation</keyword>
<dbReference type="PANTHER" id="PTHR46796">
    <property type="entry name" value="HTH-TYPE TRANSCRIPTIONAL ACTIVATOR RHAS-RELATED"/>
    <property type="match status" value="1"/>
</dbReference>
<dbReference type="Pfam" id="PF14525">
    <property type="entry name" value="AraC_binding_2"/>
    <property type="match status" value="1"/>
</dbReference>
<evidence type="ECO:0000256" key="1">
    <source>
        <dbReference type="ARBA" id="ARBA00023015"/>
    </source>
</evidence>
<comment type="caution">
    <text evidence="5">The sequence shown here is derived from an EMBL/GenBank/DDBJ whole genome shotgun (WGS) entry which is preliminary data.</text>
</comment>
<dbReference type="InterPro" id="IPR009057">
    <property type="entry name" value="Homeodomain-like_sf"/>
</dbReference>
<keyword evidence="6" id="KW-1185">Reference proteome</keyword>
<sequence length="326" mass="36188">MTTVWNSATAPPAERANAVREAVGSQVVRVDIDLPADPREVKVELTLSAAGPVQVLTVGAMATTVTRSPRLARDDSEPHLFLTLQRSGESGMAQHGRHTRLRTGEFAVYTTTNPYTLMFDHGLDAHFFRFPLAELALPAHALREVSARRLGAGDAVAELTAGYLRRLAESPELRARAVADTLAQPTIDLVRATLLHSMADATQSKESMQSTLELRLFEYLRTHLGDHDLTPAKVAAAHHISVRHLYAVLARSGVVLGDWLRIQRLEKCRHELAQPQARHRTIASIARQWGFANSAHFSRAFREAYGMTPRDWREAKRPERPPWSGP</sequence>
<reference evidence="6" key="1">
    <citation type="journal article" date="2019" name="Int. J. Syst. Evol. Microbiol.">
        <title>The Global Catalogue of Microorganisms (GCM) 10K type strain sequencing project: providing services to taxonomists for standard genome sequencing and annotation.</title>
        <authorList>
            <consortium name="The Broad Institute Genomics Platform"/>
            <consortium name="The Broad Institute Genome Sequencing Center for Infectious Disease"/>
            <person name="Wu L."/>
            <person name="Ma J."/>
        </authorList>
    </citation>
    <scope>NUCLEOTIDE SEQUENCE [LARGE SCALE GENOMIC DNA]</scope>
    <source>
        <strain evidence="6">JCM 17695</strain>
    </source>
</reference>
<dbReference type="PANTHER" id="PTHR46796:SF6">
    <property type="entry name" value="ARAC SUBFAMILY"/>
    <property type="match status" value="1"/>
</dbReference>
<evidence type="ECO:0000256" key="3">
    <source>
        <dbReference type="ARBA" id="ARBA00023163"/>
    </source>
</evidence>
<gene>
    <name evidence="5" type="ORF">ACFQV2_12990</name>
</gene>
<dbReference type="PROSITE" id="PS01124">
    <property type="entry name" value="HTH_ARAC_FAMILY_2"/>
    <property type="match status" value="1"/>
</dbReference>
<dbReference type="PRINTS" id="PR00032">
    <property type="entry name" value="HTHARAC"/>
</dbReference>
<accession>A0ABW2TLC2</accession>
<proteinExistence type="predicted"/>
<dbReference type="Pfam" id="PF12833">
    <property type="entry name" value="HTH_18"/>
    <property type="match status" value="1"/>
</dbReference>
<evidence type="ECO:0000256" key="2">
    <source>
        <dbReference type="ARBA" id="ARBA00023125"/>
    </source>
</evidence>
<name>A0ABW2TLC2_9PSEU</name>
<dbReference type="SMART" id="SM00342">
    <property type="entry name" value="HTH_ARAC"/>
    <property type="match status" value="1"/>
</dbReference>
<feature type="domain" description="HTH araC/xylS-type" evidence="4">
    <location>
        <begin position="214"/>
        <end position="315"/>
    </location>
</feature>
<dbReference type="InterPro" id="IPR018060">
    <property type="entry name" value="HTH_AraC"/>
</dbReference>
<dbReference type="InterPro" id="IPR035418">
    <property type="entry name" value="AraC-bd_2"/>
</dbReference>
<evidence type="ECO:0000313" key="5">
    <source>
        <dbReference type="EMBL" id="MFC7614311.1"/>
    </source>
</evidence>
<dbReference type="Proteomes" id="UP001596512">
    <property type="component" value="Unassembled WGS sequence"/>
</dbReference>
<keyword evidence="2" id="KW-0238">DNA-binding</keyword>
<dbReference type="SUPFAM" id="SSF46689">
    <property type="entry name" value="Homeodomain-like"/>
    <property type="match status" value="1"/>
</dbReference>
<dbReference type="InterPro" id="IPR020449">
    <property type="entry name" value="Tscrpt_reg_AraC-type_HTH"/>
</dbReference>
<evidence type="ECO:0000313" key="6">
    <source>
        <dbReference type="Proteomes" id="UP001596512"/>
    </source>
</evidence>
<dbReference type="Gene3D" id="1.10.10.60">
    <property type="entry name" value="Homeodomain-like"/>
    <property type="match status" value="1"/>
</dbReference>
<evidence type="ECO:0000259" key="4">
    <source>
        <dbReference type="PROSITE" id="PS01124"/>
    </source>
</evidence>
<organism evidence="5 6">
    <name type="scientific">Actinokineospora soli</name>
    <dbReference type="NCBI Taxonomy" id="1048753"/>
    <lineage>
        <taxon>Bacteria</taxon>
        <taxon>Bacillati</taxon>
        <taxon>Actinomycetota</taxon>
        <taxon>Actinomycetes</taxon>
        <taxon>Pseudonocardiales</taxon>
        <taxon>Pseudonocardiaceae</taxon>
        <taxon>Actinokineospora</taxon>
    </lineage>
</organism>
<dbReference type="InterPro" id="IPR050204">
    <property type="entry name" value="AraC_XylS_family_regulators"/>
</dbReference>
<dbReference type="EMBL" id="JBHTEY010000004">
    <property type="protein sequence ID" value="MFC7614311.1"/>
    <property type="molecule type" value="Genomic_DNA"/>
</dbReference>
<keyword evidence="3" id="KW-0804">Transcription</keyword>